<gene>
    <name evidence="1" type="ORF">EIN_247610</name>
</gene>
<evidence type="ECO:0000313" key="2">
    <source>
        <dbReference type="Proteomes" id="UP000014680"/>
    </source>
</evidence>
<reference evidence="1 2" key="1">
    <citation type="submission" date="2012-10" db="EMBL/GenBank/DDBJ databases">
        <authorList>
            <person name="Zafar N."/>
            <person name="Inman J."/>
            <person name="Hall N."/>
            <person name="Lorenzi H."/>
            <person name="Caler E."/>
        </authorList>
    </citation>
    <scope>NUCLEOTIDE SEQUENCE [LARGE SCALE GENOMIC DNA]</scope>
    <source>
        <strain evidence="1 2">IP1</strain>
    </source>
</reference>
<sequence>MSVELANIHTTLRFLTKINERGLQKTSQDEIIYSSFNSKTKEEANKEPLSLFSKIVNLITGKYLKKPQRILYEKKEGVTGKSKNAIRERRLREDTCYLQAVCLALFNFFGDFSLIQPKKRTNKTADLPRIHCIMFQETFVDVEELINTIYPSPVDCDERNKRSMLRICAHNRLYAKQNYLLDVLRRCGFFFESTFPFKTRFTIQQERVNSIYYRNKLLLKKEEIQEMGKQINQFFCEQSKIRINGIYDHDDQVFEKFLHEKMPIFYDKFSKIRLQSVN</sequence>
<dbReference type="KEGG" id="eiv:EIN_247610"/>
<dbReference type="Proteomes" id="UP000014680">
    <property type="component" value="Unassembled WGS sequence"/>
</dbReference>
<accession>A0A0A1UH76</accession>
<dbReference type="GeneID" id="14894088"/>
<evidence type="ECO:0000313" key="1">
    <source>
        <dbReference type="EMBL" id="ELP94837.1"/>
    </source>
</evidence>
<dbReference type="OrthoDB" id="28058at2759"/>
<proteinExistence type="predicted"/>
<dbReference type="RefSeq" id="XP_004261608.1">
    <property type="nucleotide sequence ID" value="XM_004261560.1"/>
</dbReference>
<name>A0A0A1UH76_ENTIV</name>
<keyword evidence="2" id="KW-1185">Reference proteome</keyword>
<protein>
    <submittedName>
        <fullName evidence="1">Uncharacterized protein</fullName>
    </submittedName>
</protein>
<organism evidence="1 2">
    <name type="scientific">Entamoeba invadens IP1</name>
    <dbReference type="NCBI Taxonomy" id="370355"/>
    <lineage>
        <taxon>Eukaryota</taxon>
        <taxon>Amoebozoa</taxon>
        <taxon>Evosea</taxon>
        <taxon>Archamoebae</taxon>
        <taxon>Mastigamoebida</taxon>
        <taxon>Entamoebidae</taxon>
        <taxon>Entamoeba</taxon>
    </lineage>
</organism>
<dbReference type="EMBL" id="KB206169">
    <property type="protein sequence ID" value="ELP94837.1"/>
    <property type="molecule type" value="Genomic_DNA"/>
</dbReference>
<dbReference type="VEuPathDB" id="AmoebaDB:EIN_247610"/>
<dbReference type="AlphaFoldDB" id="A0A0A1UH76"/>